<dbReference type="Pfam" id="PF10546">
    <property type="entry name" value="P63C"/>
    <property type="match status" value="1"/>
</dbReference>
<evidence type="ECO:0000259" key="1">
    <source>
        <dbReference type="Pfam" id="PF10546"/>
    </source>
</evidence>
<dbReference type="RefSeq" id="WP_073884830.1">
    <property type="nucleotide sequence ID" value="NZ_FAUH01000032.1"/>
</dbReference>
<reference evidence="3" key="1">
    <citation type="submission" date="2015-11" db="EMBL/GenBank/DDBJ databases">
        <authorList>
            <person name="Dugat-Bony E."/>
        </authorList>
    </citation>
    <scope>NUCLEOTIDE SEQUENCE [LARGE SCALE GENOMIC DNA]</scope>
    <source>
        <strain evidence="3">Mu292</strain>
    </source>
</reference>
<evidence type="ECO:0000313" key="2">
    <source>
        <dbReference type="EMBL" id="CUU67548.1"/>
    </source>
</evidence>
<sequence length="292" mass="33419">MARATHQGTLNIDGAPLDCVVLEDGRRVISQASILSVLGRDPSSGRQSRYENRPPFLGANNLLPYFTLELTEMFDRIDYRVEGTKGIKNGYNAEILPRVCNVYLAARSEGALSPSQQKAAEESERVVRALSLVGITALVDEATGYQDTRARNELQKLLEVYIAEDFRPWMKRFPEIFFKEMYRLHGWEFRPGNHHHPSYTGKFINQYIYEAMPAGVLDRLRELNPTTAAGGRSRKHHQHLTEDQGVRHLERQIQQTITLMRASDTKEEFKMLFDKVNPSDTEHEGLIDWDAE</sequence>
<gene>
    <name evidence="2" type="ORF">CVAR292_02912</name>
</gene>
<name>A0A0X8XW40_9CORY</name>
<evidence type="ECO:0000313" key="3">
    <source>
        <dbReference type="Proteomes" id="UP000182498"/>
    </source>
</evidence>
<dbReference type="Proteomes" id="UP000182498">
    <property type="component" value="Unassembled WGS sequence"/>
</dbReference>
<proteinExistence type="predicted"/>
<dbReference type="AlphaFoldDB" id="A0A0X8XW40"/>
<dbReference type="InterPro" id="IPR018874">
    <property type="entry name" value="Phage_Mx8_p63_C"/>
</dbReference>
<dbReference type="EMBL" id="FAUH01000032">
    <property type="protein sequence ID" value="CUU67548.1"/>
    <property type="molecule type" value="Genomic_DNA"/>
</dbReference>
<feature type="domain" description="Bacteriophage Mx8 p63 C-terminal" evidence="1">
    <location>
        <begin position="157"/>
        <end position="249"/>
    </location>
</feature>
<organism evidence="2 3">
    <name type="scientific">Corynebacterium variabile</name>
    <dbReference type="NCBI Taxonomy" id="1727"/>
    <lineage>
        <taxon>Bacteria</taxon>
        <taxon>Bacillati</taxon>
        <taxon>Actinomycetota</taxon>
        <taxon>Actinomycetes</taxon>
        <taxon>Mycobacteriales</taxon>
        <taxon>Corynebacteriaceae</taxon>
        <taxon>Corynebacterium</taxon>
    </lineage>
</organism>
<protein>
    <submittedName>
        <fullName evidence="2">p63C domain</fullName>
    </submittedName>
</protein>
<keyword evidence="3" id="KW-1185">Reference proteome</keyword>
<accession>A0A0X8XW40</accession>